<dbReference type="OrthoDB" id="602359at2"/>
<dbReference type="AlphaFoldDB" id="A0A1I0S9C9"/>
<protein>
    <submittedName>
        <fullName evidence="3">TonB-linked outer membrane protein, SusC/RagA family</fullName>
    </submittedName>
</protein>
<keyword evidence="1" id="KW-0472">Membrane</keyword>
<dbReference type="Proteomes" id="UP000199310">
    <property type="component" value="Unassembled WGS sequence"/>
</dbReference>
<reference evidence="4" key="1">
    <citation type="submission" date="2016-10" db="EMBL/GenBank/DDBJ databases">
        <authorList>
            <person name="Varghese N."/>
            <person name="Submissions S."/>
        </authorList>
    </citation>
    <scope>NUCLEOTIDE SEQUENCE [LARGE SCALE GENOMIC DNA]</scope>
    <source>
        <strain evidence="4">DSM 3695</strain>
    </source>
</reference>
<dbReference type="GO" id="GO:0009279">
    <property type="term" value="C:cell outer membrane"/>
    <property type="evidence" value="ECO:0007669"/>
    <property type="project" value="UniProtKB-SubCell"/>
</dbReference>
<dbReference type="EMBL" id="FOJG01000002">
    <property type="protein sequence ID" value="SEW52825.1"/>
    <property type="molecule type" value="Genomic_DNA"/>
</dbReference>
<dbReference type="NCBIfam" id="TIGR04057">
    <property type="entry name" value="SusC_RagA_signa"/>
    <property type="match status" value="1"/>
</dbReference>
<organism evidence="3 4">
    <name type="scientific">Chitinophaga arvensicola</name>
    <dbReference type="NCBI Taxonomy" id="29529"/>
    <lineage>
        <taxon>Bacteria</taxon>
        <taxon>Pseudomonadati</taxon>
        <taxon>Bacteroidota</taxon>
        <taxon>Chitinophagia</taxon>
        <taxon>Chitinophagales</taxon>
        <taxon>Chitinophagaceae</taxon>
        <taxon>Chitinophaga</taxon>
    </lineage>
</organism>
<dbReference type="InterPro" id="IPR023996">
    <property type="entry name" value="TonB-dep_OMP_SusC/RagA"/>
</dbReference>
<gene>
    <name evidence="3" type="ORF">SAMN04488122_5149</name>
</gene>
<dbReference type="Pfam" id="PF07715">
    <property type="entry name" value="Plug"/>
    <property type="match status" value="1"/>
</dbReference>
<dbReference type="InterPro" id="IPR012910">
    <property type="entry name" value="Plug_dom"/>
</dbReference>
<keyword evidence="1" id="KW-0998">Cell outer membrane</keyword>
<evidence type="ECO:0000259" key="2">
    <source>
        <dbReference type="Pfam" id="PF07715"/>
    </source>
</evidence>
<dbReference type="InterPro" id="IPR037066">
    <property type="entry name" value="Plug_dom_sf"/>
</dbReference>
<dbReference type="STRING" id="29529.SAMN04488122_5149"/>
<keyword evidence="1" id="KW-1134">Transmembrane beta strand</keyword>
<dbReference type="SUPFAM" id="SSF56935">
    <property type="entry name" value="Porins"/>
    <property type="match status" value="1"/>
</dbReference>
<keyword evidence="1" id="KW-0812">Transmembrane</keyword>
<dbReference type="PROSITE" id="PS52016">
    <property type="entry name" value="TONB_DEPENDENT_REC_3"/>
    <property type="match status" value="1"/>
</dbReference>
<dbReference type="NCBIfam" id="TIGR04056">
    <property type="entry name" value="OMP_RagA_SusC"/>
    <property type="match status" value="1"/>
</dbReference>
<evidence type="ECO:0000313" key="3">
    <source>
        <dbReference type="EMBL" id="SEW52825.1"/>
    </source>
</evidence>
<accession>A0A1I0S9C9</accession>
<proteinExistence type="inferred from homology"/>
<sequence>MGRGGLCKVMPIIFNCIRVPYGRTRSSTKSLLVMKLTFFLLTAALLQVSARGLSQNINFNGKNVALEKVFAAVESQTDYVFLYKATALSVAKPVTINAKGTDLGTFLNKVFENQSLLYKIIDKNILVSQKEVKLAAAASPAVDTVPVKPEMLHVYVYAPGYTPLVSATISNLTDKRNYLTAGSGTGQVPVRLGDLIRISYIGYVDHLFKVTDAILTNRAYNIELVLSTNKLDEVQVTVLGTTNKRTGTANISTVKASDIERQPVVNVLDAIVGRVPGLRISQSANTAGVRKVELRGRNVLNENSFTDPLYVVDGLPIATLSVNPYGANQPVQPGYSMTENPLYMINPLDIESVDVLKDADATALYGSRGANGVIMITTKKGKPGPTRFNVNYSKIFSGVQRYMKLMNTEQFLATRREAFMNDAALPTQLSAPDLTIWDPKAYTDWQRAYFKNEQSNDVQLSVEGGMLLNTYRISVGYTSTTEMYNQGRGNKRLTIGVAFNHRSTNGKFALDLSTNNSYANDETAPTLDFFSLAPNAPPMYNENGEYNFVPYRNQLGSIYPFRDIRSWGENQTLRSQTNLGFTYEIFKDFTAGVRVIGEFFTNRGGGYVPKAGQDPLYNPYNFATFANGNGKSFLVRPSLNYVKLFGGARVSASLAADYNYADQYVASVMAFGFSSDNLIKSYSNAQQVQSSNNFVPSKVASWLATVSLDWESKYMVNLNGRRDGSSRFGSGSRFGNFGSVGASWILSNEEWFKQAHMNWLSFVKLRSTYGVMGNANVGDYQYLSRWSNIPPDSWEKLPDYDGQTIYTLVQPVNQQYSWSSASKFEVGARLGFFNSRFNIESNFYINKDGKQLTSITTPAFTGFGAVMGNWPAVIRNKGLEVMLDATIVNNNTWGITARFQVSRNTNTLVAFPGLENSPYRDMYKIGASVTAKSYSRYIGINPMKGIPVFEDHNGDGAMPTGMSVNYPDTDLDDHYKVIDLNPKYFGGAGFRIDFKRVLSLDAQFNFENSLIEDRLSNMGYGFKSNAVMYDEIANGHWKQPGDKALYAKYSSTSTGLFAGSDAYYAKGAFLSLSNLSVAYILPQAWIKKVGMTQGTVSVNSSNIFKISQYRLSDVELGTTPQIRRVAANLRLSF</sequence>
<dbReference type="Gene3D" id="2.170.130.10">
    <property type="entry name" value="TonB-dependent receptor, plug domain"/>
    <property type="match status" value="1"/>
</dbReference>
<dbReference type="InterPro" id="IPR039426">
    <property type="entry name" value="TonB-dep_rcpt-like"/>
</dbReference>
<name>A0A1I0S9C9_9BACT</name>
<keyword evidence="4" id="KW-1185">Reference proteome</keyword>
<comment type="subcellular location">
    <subcellularLocation>
        <location evidence="1">Cell outer membrane</location>
        <topology evidence="1">Multi-pass membrane protein</topology>
    </subcellularLocation>
</comment>
<comment type="similarity">
    <text evidence="1">Belongs to the TonB-dependent receptor family.</text>
</comment>
<keyword evidence="1" id="KW-0813">Transport</keyword>
<evidence type="ECO:0000313" key="4">
    <source>
        <dbReference type="Proteomes" id="UP000199310"/>
    </source>
</evidence>
<dbReference type="InterPro" id="IPR023997">
    <property type="entry name" value="TonB-dep_OMP_SusC/RagA_CS"/>
</dbReference>
<evidence type="ECO:0000256" key="1">
    <source>
        <dbReference type="PROSITE-ProRule" id="PRU01360"/>
    </source>
</evidence>
<feature type="domain" description="TonB-dependent receptor plug" evidence="2">
    <location>
        <begin position="244"/>
        <end position="373"/>
    </location>
</feature>